<organism evidence="1 2">
    <name type="scientific">Marinobacter alkaliphilus</name>
    <dbReference type="NCBI Taxonomy" id="254719"/>
    <lineage>
        <taxon>Bacteria</taxon>
        <taxon>Pseudomonadati</taxon>
        <taxon>Pseudomonadota</taxon>
        <taxon>Gammaproteobacteria</taxon>
        <taxon>Pseudomonadales</taxon>
        <taxon>Marinobacteraceae</taxon>
        <taxon>Marinobacter</taxon>
    </lineage>
</organism>
<gene>
    <name evidence="1" type="primary">mobI</name>
    <name evidence="1" type="ORF">AAGT77_20215</name>
</gene>
<sequence>MYSEVEETLKKRLGELVEEAKQVAQKHWEYHLSENANREPSEKGRLNVYVRCKGETVEIYWAKYRFIKPLDGGRSRIRSSYLKRGRGHWYMDSTLTRAGKAWEVAKAIEVEKELGGIRAEVQSVKKALRYVRDASKRGNERMVVASKQEAA</sequence>
<keyword evidence="2" id="KW-1185">Reference proteome</keyword>
<proteinExistence type="predicted"/>
<name>A0ABZ3EAI9_9GAMM</name>
<keyword evidence="1" id="KW-0614">Plasmid</keyword>
<dbReference type="InterPro" id="IPR045809">
    <property type="entry name" value="MobI"/>
</dbReference>
<geneLocation type="plasmid" evidence="1 2">
    <name>unnamed2</name>
</geneLocation>
<protein>
    <submittedName>
        <fullName evidence="1">Conjugative transfer protein MobI(A/C)</fullName>
    </submittedName>
</protein>
<dbReference type="Proteomes" id="UP001445268">
    <property type="component" value="Plasmid unnamed2"/>
</dbReference>
<evidence type="ECO:0000313" key="2">
    <source>
        <dbReference type="Proteomes" id="UP001445268"/>
    </source>
</evidence>
<evidence type="ECO:0000313" key="1">
    <source>
        <dbReference type="EMBL" id="XAF56248.1"/>
    </source>
</evidence>
<reference evidence="1 2" key="1">
    <citation type="submission" date="2024-04" db="EMBL/GenBank/DDBJ databases">
        <title>Marinobacter sp. SBY-1.</title>
        <authorList>
            <person name="Pan C."/>
        </authorList>
    </citation>
    <scope>NUCLEOTIDE SEQUENCE [LARGE SCALE GENOMIC DNA]</scope>
    <source>
        <strain evidence="1 2">SBY-1</strain>
        <plasmid evidence="1 2">unnamed2</plasmid>
    </source>
</reference>
<dbReference type="RefSeq" id="WP_342632796.1">
    <property type="nucleotide sequence ID" value="NZ_CP152382.1"/>
</dbReference>
<dbReference type="Pfam" id="PF19456">
    <property type="entry name" value="MobI"/>
    <property type="match status" value="1"/>
</dbReference>
<accession>A0ABZ3EAI9</accession>
<dbReference type="EMBL" id="CP152382">
    <property type="protein sequence ID" value="XAF56248.1"/>
    <property type="molecule type" value="Genomic_DNA"/>
</dbReference>